<evidence type="ECO:0000313" key="1">
    <source>
        <dbReference type="EMBL" id="AFK61097.1"/>
    </source>
</evidence>
<accession>I3U7V9</accession>
<gene>
    <name evidence="1" type="ordered locus">TKWG_02315</name>
</gene>
<proteinExistence type="predicted"/>
<dbReference type="HOGENOM" id="CLU_2766640_0_0_4"/>
<dbReference type="Proteomes" id="UP000005267">
    <property type="component" value="Chromosome"/>
</dbReference>
<reference evidence="2" key="2">
    <citation type="journal article" date="2013" name="PLoS ONE">
        <title>Genome implosion elicits host-confinement in Alcaligenaceae: evidence from the comparative genomics of Tetrathiobacter kashmirensis, a pathogen in the making.</title>
        <authorList>
            <person name="Ghosh W."/>
            <person name="Alam M."/>
            <person name="Roy C."/>
            <person name="Pyne P."/>
            <person name="George A."/>
            <person name="Chakraborty R."/>
            <person name="Majumder S."/>
            <person name="Agarwal A."/>
            <person name="Chakraborty S."/>
            <person name="Majumdar S."/>
            <person name="Gupta S.K."/>
        </authorList>
    </citation>
    <scope>NUCLEOTIDE SEQUENCE [LARGE SCALE GENOMIC DNA]</scope>
    <source>
        <strain evidence="2">WT001</strain>
    </source>
</reference>
<evidence type="ECO:0000313" key="2">
    <source>
        <dbReference type="Proteomes" id="UP000005267"/>
    </source>
</evidence>
<dbReference type="AlphaFoldDB" id="I3U7V9"/>
<dbReference type="STRING" id="1036672.TKWG_02315"/>
<keyword evidence="2" id="KW-1185">Reference proteome</keyword>
<sequence length="69" mass="7645">MAGAGRRTHALRNICLSGNGLWAKWSMPASTRIRCVQAGKIERGRVRMTNNLKNAYHHLLNAFAVVAVQ</sequence>
<dbReference type="EMBL" id="CP003555">
    <property type="protein sequence ID" value="AFK61097.1"/>
    <property type="molecule type" value="Genomic_DNA"/>
</dbReference>
<protein>
    <submittedName>
        <fullName evidence="1">Uncharacterized protein</fullName>
    </submittedName>
</protein>
<reference evidence="1 2" key="1">
    <citation type="journal article" date="2011" name="J. Bacteriol.">
        <title>Whole-genome shotgun sequencing of the sulfur-oxidizing chemoautotroph Tetrathiobacter kashmirensis.</title>
        <authorList>
            <person name="Ghosh W."/>
            <person name="George A."/>
            <person name="Agarwal A."/>
            <person name="Raj P."/>
            <person name="Alam M."/>
            <person name="Pyne P."/>
            <person name="Das Gupta S.K."/>
        </authorList>
    </citation>
    <scope>NUCLEOTIDE SEQUENCE [LARGE SCALE GENOMIC DNA]</scope>
    <source>
        <strain evidence="1 2">WT001</strain>
    </source>
</reference>
<dbReference type="KEGG" id="aka:TKWG_02315"/>
<name>I3U7V9_ADVKW</name>
<organism evidence="1 2">
    <name type="scientific">Advenella kashmirensis (strain DSM 17095 / LMG 22695 / WT001)</name>
    <name type="common">Tetrathiobacter kashmirensis</name>
    <dbReference type="NCBI Taxonomy" id="1036672"/>
    <lineage>
        <taxon>Bacteria</taxon>
        <taxon>Pseudomonadati</taxon>
        <taxon>Pseudomonadota</taxon>
        <taxon>Betaproteobacteria</taxon>
        <taxon>Burkholderiales</taxon>
        <taxon>Alcaligenaceae</taxon>
    </lineage>
</organism>